<dbReference type="PANTHER" id="PTHR31915">
    <property type="entry name" value="SKICH DOMAIN-CONTAINING PROTEIN"/>
    <property type="match status" value="1"/>
</dbReference>
<dbReference type="NCBIfam" id="TIGR01760">
    <property type="entry name" value="tape_meas_TP901"/>
    <property type="match status" value="1"/>
</dbReference>
<feature type="coiled-coil region" evidence="2">
    <location>
        <begin position="1758"/>
        <end position="1844"/>
    </location>
</feature>
<dbReference type="EMBL" id="BK014653">
    <property type="protein sequence ID" value="DAD66038.1"/>
    <property type="molecule type" value="Genomic_DNA"/>
</dbReference>
<dbReference type="InterPro" id="IPR010090">
    <property type="entry name" value="Phage_tape_meas"/>
</dbReference>
<keyword evidence="2" id="KW-0175">Coiled coil</keyword>
<feature type="coiled-coil region" evidence="2">
    <location>
        <begin position="735"/>
        <end position="769"/>
    </location>
</feature>
<reference evidence="4" key="1">
    <citation type="journal article" date="2021" name="Proc. Natl. Acad. Sci. U.S.A.">
        <title>A Catalog of Tens of Thousands of Viruses from Human Metagenomes Reveals Hidden Associations with Chronic Diseases.</title>
        <authorList>
            <person name="Tisza M.J."/>
            <person name="Buck C.B."/>
        </authorList>
    </citation>
    <scope>NUCLEOTIDE SEQUENCE</scope>
    <source>
        <strain evidence="4">CtDmQ3</strain>
    </source>
</reference>
<keyword evidence="1" id="KW-1188">Viral release from host cell</keyword>
<evidence type="ECO:0000256" key="1">
    <source>
        <dbReference type="ARBA" id="ARBA00022465"/>
    </source>
</evidence>
<feature type="coiled-coil region" evidence="2">
    <location>
        <begin position="1306"/>
        <end position="1362"/>
    </location>
</feature>
<dbReference type="InterPro" id="IPR051002">
    <property type="entry name" value="UBA_autophagy_assoc_protein"/>
</dbReference>
<protein>
    <submittedName>
        <fullName evidence="4">Minor tail protein</fullName>
    </submittedName>
</protein>
<dbReference type="GO" id="GO:0098003">
    <property type="term" value="P:viral tail assembly"/>
    <property type="evidence" value="ECO:0007669"/>
    <property type="project" value="UniProtKB-KW"/>
</dbReference>
<keyword evidence="1" id="KW-1245">Viral tail assembly</keyword>
<feature type="domain" description="Phage tail tape measure protein" evidence="3">
    <location>
        <begin position="129"/>
        <end position="333"/>
    </location>
</feature>
<evidence type="ECO:0000313" key="4">
    <source>
        <dbReference type="EMBL" id="DAD66038.1"/>
    </source>
</evidence>
<evidence type="ECO:0000256" key="2">
    <source>
        <dbReference type="SAM" id="Coils"/>
    </source>
</evidence>
<organism evidence="4">
    <name type="scientific">Siphoviridae sp. ctDmQ3</name>
    <dbReference type="NCBI Taxonomy" id="2823570"/>
    <lineage>
        <taxon>Viruses</taxon>
        <taxon>Duplodnaviria</taxon>
        <taxon>Heunggongvirae</taxon>
        <taxon>Uroviricota</taxon>
        <taxon>Caudoviricetes</taxon>
    </lineage>
</organism>
<accession>A0A8S5L819</accession>
<dbReference type="PANTHER" id="PTHR31915:SF6">
    <property type="entry name" value="SKICH DOMAIN-CONTAINING PROTEIN"/>
    <property type="match status" value="1"/>
</dbReference>
<feature type="coiled-coil region" evidence="2">
    <location>
        <begin position="1636"/>
        <end position="1663"/>
    </location>
</feature>
<feature type="coiled-coil region" evidence="2">
    <location>
        <begin position="1877"/>
        <end position="1927"/>
    </location>
</feature>
<dbReference type="Pfam" id="PF10145">
    <property type="entry name" value="PhageMin_Tail"/>
    <property type="match status" value="1"/>
</dbReference>
<proteinExistence type="predicted"/>
<feature type="coiled-coil region" evidence="2">
    <location>
        <begin position="2014"/>
        <end position="2093"/>
    </location>
</feature>
<feature type="coiled-coil region" evidence="2">
    <location>
        <begin position="576"/>
        <end position="636"/>
    </location>
</feature>
<name>A0A8S5L819_9CAUD</name>
<evidence type="ECO:0000259" key="3">
    <source>
        <dbReference type="Pfam" id="PF10145"/>
    </source>
</evidence>
<sequence length="2258" mass="249840">MAKKINIDVNLRDEEAKKKLKDIQNGKYKVDMDVNVDGINQTTQGMNRLKASASNTNTTFGKLRNTISDTFSTGKLAMTGYLAVLRSINLASKNAKQSIKELDKSVTDLSVATNMSRKSTYDLLGQYNNMAKQLSSTTTHISSAADDYLRAGKSMSEANKLIQDSIMLSKLGQIDSGAATEDLLATMNGFNMSVEEVNKALDSMVAIDMAAATSSGDIATALKYCASSADVAGVSFNKLAAMIGTVQDKTQQSAETVGTFMNTLLSRYRNVKIGQFVDDDGQDLSDVETILDSVGIKLRETNHEFRDFETVIDEVAKSWNNYSGVQQAAIAKAFSGSRQQNRFIALMEGYNKTLELTEVAANSAGTAVEKFNNSYQNSLEAKQNTLQATFESMIMNSDMGNVYGDILDATTALVKFVDETNLLKGALTGLATFGGIKAFMTIKTGAMEAYVELNKFKNAMDIVKSTNISTAQFDKLLLLSEGLSKSQMKQVLSTNSLTMAQKKQLLMVSGLSEEESVAALQAWKMTAANNGLTASTTSASNAFKGLTMMIKANPFMIAVTAITIGVAAWQKYKQSIEDVKDRIDELSDSISTLESEYKSLKETGSEKLTDAEQARLQYLEDRIAREKELKKLEEARYIREKYGNSTVGNYLNEDNQNAKYSDFREKYFDGMSKVDVTSLAYGIDHDEQNVIDIGSKIDEYLESQKKIQLYIDQMNKYDSNRQEYIWADELKTKEENKLEKLIPQLQEEYQNYKEAKYEAETAIDEMTQDLDNPNLTDKDKETIQSWIAQYQDVVKIADYYIGLMRDIPAIPNDTDTNTYHNWYSKLSDDEKELANSDDFKEALEKQKEGLGKAALAANDYDIALQEVKNAQESVANSGDGIGTTSFSDTITELSDLQDDLSDLDEAMANIVSDGNVDLSSLDGLIEAFGKLEEAGKNIDTSTVDEAMKSLSDATSIQSAQQALDTLCTEYIKASGILDDLNESNKNLIATRLQGMGVANAEEMVEARLAAQKYATANGCIDLANATWEEISALIAEGNASQETQQYLANLALSKIDVNNIKLDTKADVDNIIAIANAAGASAAQIAALKTALASLSNANITKWDDANKGGGMGSTNLMNPAKLNTPSSGNSKIDQFAKQQQAQKTKDAVQDATDTLAKTLDDIKNGAYNLDASNFYANYSGGSATSKAVNDAAKAAKDAAKDVKEAVAETFDFIENGINRFDKALSKLEDKVDKTSSSFTSRLNAYKEALNATTFGIELLTDDYNKYMQKANEVGLNEDIASAVRGGASNIWDYSDDTVKQQIKDYQNWYDKAQDCLDKIDELKDKQLELTQASIELLITQYEKLSTKVENANDRMEKWISLKESWGFSANTKNYDSMNKNIQKQIDYINKQDEQLKLLQKTVTKGSEAWYEYNERIDSNKASLIELKQQMQENATAAAVLAKATADKKTEKYDSQDELYDAKIDNATSAKSKNKLIDKKISNINKTQKAYNTAVSTDNKNLKSAKKTISKFKSTSENKKILASIKKVAKSGKRISQSLLNKASKLNDNGKLYNACVQYNAYLDAKEADKATADLYKETAKQDKATLAKEKFDNISSDYENKISSNEQKKTSINNKISLAQEQGKQVSAAYYKSLVSSEKGEKNKLIKERKDLQKSLNDAVIKGSIKKGSDEWYEMVSAINEVTNAIDESTRSIVEFQNALRQLKWDTFDKSLETVKRVNSEADYYIDLMSHKDMTDKDTGNFTEYGIATIGLHKTNYDNYIAQAKAYQDEYSSIMEQIRKGELSTSDESVIQRLRDLQDAHRDAKKSAEDELELIQDLNKQGYEAQTDALSKLIDKFKNLKNNALDYYKYAKSIIEKTKQIAALQKQLIAYNGNDSEESRATIQKLKVQLEESKSDLQDTIYERYLSDTEDMLDDLMNDYQEFIDEKLNDTNSILSNISSLLGDSGNIVATLKSLDTDLTSKLESLITGGTNAVNNNVTNTITTDQNAINTPADTSSYDAAAAAEAAKQIETEKQRQAEIQKFNEQRANLNAQIAETDNQLRQLQAELNAAKAQYNASKAGVKNKDKLRALKDEYTEKTVQIRARMTDLQNNRTVLVNQLNSLPKFAKGSKHINEDGLVLTQEKGAELQYDSKSGTIVTPDGAHLTRVHGGDMIFTNEMSENLWKLAKMNPAQMYAGQFTPVTPDFSKSVNNSSNIEVTFGDLVLPDVTNSAEFADSVESVMREAICKNGKTTQCITEAVSAKQLGKNGVGNARLYK</sequence>